<keyword evidence="4" id="KW-1185">Reference proteome</keyword>
<evidence type="ECO:0000259" key="2">
    <source>
        <dbReference type="Pfam" id="PF25276"/>
    </source>
</evidence>
<dbReference type="AlphaFoldDB" id="A0A9Q0FHZ3"/>
<feature type="domain" description="DUF7870" evidence="2">
    <location>
        <begin position="280"/>
        <end position="363"/>
    </location>
</feature>
<evidence type="ECO:0000313" key="4">
    <source>
        <dbReference type="Proteomes" id="UP001141552"/>
    </source>
</evidence>
<dbReference type="PANTHER" id="PTHR44843">
    <property type="entry name" value="METHYLTRANSFERASE"/>
    <property type="match status" value="1"/>
</dbReference>
<keyword evidence="1" id="KW-1133">Transmembrane helix</keyword>
<gene>
    <name evidence="3" type="ORF">Tsubulata_028408</name>
</gene>
<dbReference type="SUPFAM" id="SSF53335">
    <property type="entry name" value="S-adenosyl-L-methionine-dependent methyltransferases"/>
    <property type="match status" value="1"/>
</dbReference>
<feature type="domain" description="DUF7870" evidence="2">
    <location>
        <begin position="417"/>
        <end position="515"/>
    </location>
</feature>
<reference evidence="3" key="1">
    <citation type="submission" date="2022-02" db="EMBL/GenBank/DDBJ databases">
        <authorList>
            <person name="Henning P.M."/>
            <person name="McCubbin A.G."/>
            <person name="Shore J.S."/>
        </authorList>
    </citation>
    <scope>NUCLEOTIDE SEQUENCE</scope>
    <source>
        <strain evidence="3">F60SS</strain>
        <tissue evidence="3">Leaves</tissue>
    </source>
</reference>
<reference evidence="3" key="2">
    <citation type="journal article" date="2023" name="Plants (Basel)">
        <title>Annotation of the Turnera subulata (Passifloraceae) Draft Genome Reveals the S-Locus Evolved after the Divergence of Turneroideae from Passifloroideae in a Stepwise Manner.</title>
        <authorList>
            <person name="Henning P.M."/>
            <person name="Roalson E.H."/>
            <person name="Mir W."/>
            <person name="McCubbin A.G."/>
            <person name="Shore J.S."/>
        </authorList>
    </citation>
    <scope>NUCLEOTIDE SEQUENCE</scope>
    <source>
        <strain evidence="3">F60SS</strain>
    </source>
</reference>
<dbReference type="InterPro" id="IPR029063">
    <property type="entry name" value="SAM-dependent_MTases_sf"/>
</dbReference>
<accession>A0A9Q0FHZ3</accession>
<sequence>MEPAAGKPSFLRNIMARVLFFGVLIIVVRFAFIVTIAGESCNLRDFCFFTLPENLNFVIPGTAANMAVRTTTAGGVVPAGKDLYTSKDWIKAVQFYSSVFQDLIAEGYLSPGSKSLCVETPAGQEVQALKQIGVEDSIGIFKKASKPLVVSAKGNRVPFDDDTFDFVFSGGDRLDKAARPLDLLASDILRALKPEGFVVVHARAKDEYSFNSFLALFNSCKLVKSRDIEGYDSDMPYIKEIVLQKVAGAGGIVPVKESNVNSVVKCSIPGHKRKLVGNAEPLIMEEPSKPWITLKQNIKNVKYLPSMADISFKSRYVYVDVGARSYGSSIGSWFRKQYPKQNKTFEVYAIEADKTFHDEYRVKKGITLLPYAAWVRNETLAFEINGVPGKESEGTGRGMGRIRPVKSSSSAMSLSREVNEIQGFDFAEWLKSAVTEKDFVVMKMDVEGTEFDLIPRLFETGAICLVDEIFLECHYNRWQRCCPGQRSSKYEKTYGQCLELFTTLRESGVLVHQWF</sequence>
<protein>
    <recommendedName>
        <fullName evidence="2">DUF7870 domain-containing protein</fullName>
    </recommendedName>
</protein>
<dbReference type="Proteomes" id="UP001141552">
    <property type="component" value="Unassembled WGS sequence"/>
</dbReference>
<dbReference type="Gene3D" id="3.40.50.150">
    <property type="entry name" value="Vaccinia Virus protein VP39"/>
    <property type="match status" value="2"/>
</dbReference>
<keyword evidence="1" id="KW-0812">Transmembrane</keyword>
<name>A0A9Q0FHZ3_9ROSI</name>
<evidence type="ECO:0000256" key="1">
    <source>
        <dbReference type="SAM" id="Phobius"/>
    </source>
</evidence>
<dbReference type="Pfam" id="PF25276">
    <property type="entry name" value="DUF7870"/>
    <property type="match status" value="2"/>
</dbReference>
<comment type="caution">
    <text evidence="3">The sequence shown here is derived from an EMBL/GenBank/DDBJ whole genome shotgun (WGS) entry which is preliminary data.</text>
</comment>
<feature type="transmembrane region" description="Helical" evidence="1">
    <location>
        <begin position="18"/>
        <end position="38"/>
    </location>
</feature>
<dbReference type="InterPro" id="IPR057192">
    <property type="entry name" value="DUF7870"/>
</dbReference>
<keyword evidence="1" id="KW-0472">Membrane</keyword>
<dbReference type="EMBL" id="JAKUCV010005561">
    <property type="protein sequence ID" value="KAJ4830692.1"/>
    <property type="molecule type" value="Genomic_DNA"/>
</dbReference>
<dbReference type="PANTHER" id="PTHR44843:SF2">
    <property type="entry name" value="METHYLTRANSFERASE"/>
    <property type="match status" value="1"/>
</dbReference>
<organism evidence="3 4">
    <name type="scientific">Turnera subulata</name>
    <dbReference type="NCBI Taxonomy" id="218843"/>
    <lineage>
        <taxon>Eukaryota</taxon>
        <taxon>Viridiplantae</taxon>
        <taxon>Streptophyta</taxon>
        <taxon>Embryophyta</taxon>
        <taxon>Tracheophyta</taxon>
        <taxon>Spermatophyta</taxon>
        <taxon>Magnoliopsida</taxon>
        <taxon>eudicotyledons</taxon>
        <taxon>Gunneridae</taxon>
        <taxon>Pentapetalae</taxon>
        <taxon>rosids</taxon>
        <taxon>fabids</taxon>
        <taxon>Malpighiales</taxon>
        <taxon>Passifloraceae</taxon>
        <taxon>Turnera</taxon>
    </lineage>
</organism>
<proteinExistence type="predicted"/>
<dbReference type="OrthoDB" id="10006218at2759"/>
<evidence type="ECO:0000313" key="3">
    <source>
        <dbReference type="EMBL" id="KAJ4830692.1"/>
    </source>
</evidence>